<dbReference type="EC" id="3.4.24.-" evidence="9"/>
<comment type="caution">
    <text evidence="10">The sequence shown here is derived from an EMBL/GenBank/DDBJ whole genome shotgun (WGS) entry which is preliminary data.</text>
</comment>
<protein>
    <recommendedName>
        <fullName evidence="9">Leishmanolysin-like peptidase</fullName>
        <ecNumber evidence="9">3.4.24.-</ecNumber>
    </recommendedName>
</protein>
<sequence>MFLPLLRLFQCFLLFGFCSSSSISYENLNIAIVSGYGKMPRNVQIELQRSLIWFKNAISVRKFEKSITSTELLNVYPKFSWINIQTAEKAQDLHVNSLEFAKLLEMSNFVILINRDIQKCQIDSELLANAKPLTPEGLNRPKFAIMNVCQNFQFSNFFDLFRHEILHALGFGLFIPFEDSIPNRYYNWWTPKGTQNVSQIFMDFSKRAKRVVSSHFNCSTIFGVEADGFKKNHLNEYIFGNELMTPNLESGQNYFSEISAAILEETYFGEKPWYKVNRKYTIEESQKYWYGKNFGCNFIKFSCWKFLETAGNKLTFPFCSINNERYCLITPTYKIRLSLKNCQQTFNHQTQITENGLKAFPGATFSNSIHRFCPIDKNFINIPKNHRIELC</sequence>
<dbReference type="GO" id="GO:0006508">
    <property type="term" value="P:proteolysis"/>
    <property type="evidence" value="ECO:0007669"/>
    <property type="project" value="UniProtKB-KW"/>
</dbReference>
<evidence type="ECO:0000256" key="4">
    <source>
        <dbReference type="ARBA" id="ARBA00022801"/>
    </source>
</evidence>
<proteinExistence type="inferred from homology"/>
<evidence type="ECO:0000256" key="3">
    <source>
        <dbReference type="ARBA" id="ARBA00022723"/>
    </source>
</evidence>
<evidence type="ECO:0000313" key="10">
    <source>
        <dbReference type="EMBL" id="CAI5442170.1"/>
    </source>
</evidence>
<keyword evidence="9" id="KW-0732">Signal</keyword>
<dbReference type="GO" id="GO:0007155">
    <property type="term" value="P:cell adhesion"/>
    <property type="evidence" value="ECO:0007669"/>
    <property type="project" value="InterPro"/>
</dbReference>
<keyword evidence="5 8" id="KW-0862">Zinc</keyword>
<evidence type="ECO:0000256" key="9">
    <source>
        <dbReference type="RuleBase" id="RU366077"/>
    </source>
</evidence>
<organism evidence="10 11">
    <name type="scientific">Caenorhabditis angaria</name>
    <dbReference type="NCBI Taxonomy" id="860376"/>
    <lineage>
        <taxon>Eukaryota</taxon>
        <taxon>Metazoa</taxon>
        <taxon>Ecdysozoa</taxon>
        <taxon>Nematoda</taxon>
        <taxon>Chromadorea</taxon>
        <taxon>Rhabditida</taxon>
        <taxon>Rhabditina</taxon>
        <taxon>Rhabditomorpha</taxon>
        <taxon>Rhabditoidea</taxon>
        <taxon>Rhabditidae</taxon>
        <taxon>Peloderinae</taxon>
        <taxon>Caenorhabditis</taxon>
    </lineage>
</organism>
<name>A0A9P1ICG8_9PELO</name>
<dbReference type="SUPFAM" id="SSF55486">
    <property type="entry name" value="Metalloproteases ('zincins'), catalytic domain"/>
    <property type="match status" value="1"/>
</dbReference>
<evidence type="ECO:0000313" key="11">
    <source>
        <dbReference type="Proteomes" id="UP001152747"/>
    </source>
</evidence>
<feature type="chain" id="PRO_5040532777" description="Leishmanolysin-like peptidase" evidence="9">
    <location>
        <begin position="21"/>
        <end position="391"/>
    </location>
</feature>
<comment type="similarity">
    <text evidence="1 9">Belongs to the peptidase M8 family.</text>
</comment>
<dbReference type="EMBL" id="CANHGI010000002">
    <property type="protein sequence ID" value="CAI5442170.1"/>
    <property type="molecule type" value="Genomic_DNA"/>
</dbReference>
<keyword evidence="11" id="KW-1185">Reference proteome</keyword>
<evidence type="ECO:0000256" key="1">
    <source>
        <dbReference type="ARBA" id="ARBA00005860"/>
    </source>
</evidence>
<feature type="active site" evidence="7">
    <location>
        <position position="164"/>
    </location>
</feature>
<dbReference type="PANTHER" id="PTHR10942">
    <property type="entry name" value="LEISHMANOLYSIN-LIKE PEPTIDASE"/>
    <property type="match status" value="1"/>
</dbReference>
<gene>
    <name evidence="10" type="ORF">CAMP_LOCUS4807</name>
</gene>
<dbReference type="GO" id="GO:0004222">
    <property type="term" value="F:metalloendopeptidase activity"/>
    <property type="evidence" value="ECO:0007669"/>
    <property type="project" value="UniProtKB-UniRule"/>
</dbReference>
<dbReference type="Pfam" id="PF01457">
    <property type="entry name" value="Peptidase_M8"/>
    <property type="match status" value="1"/>
</dbReference>
<dbReference type="GO" id="GO:0005737">
    <property type="term" value="C:cytoplasm"/>
    <property type="evidence" value="ECO:0007669"/>
    <property type="project" value="TreeGrafter"/>
</dbReference>
<dbReference type="InterPro" id="IPR001577">
    <property type="entry name" value="Peptidase_M8"/>
</dbReference>
<feature type="binding site" evidence="8">
    <location>
        <position position="167"/>
    </location>
    <ligand>
        <name>Zn(2+)</name>
        <dbReference type="ChEBI" id="CHEBI:29105"/>
        <note>catalytic</note>
    </ligand>
</feature>
<dbReference type="OrthoDB" id="527990at2759"/>
<dbReference type="PANTHER" id="PTHR10942:SF44">
    <property type="entry name" value="LEISHMANOLYSIN-LIKE PEPTIDASE"/>
    <property type="match status" value="1"/>
</dbReference>
<evidence type="ECO:0000256" key="2">
    <source>
        <dbReference type="ARBA" id="ARBA00022670"/>
    </source>
</evidence>
<dbReference type="Gene3D" id="3.90.132.10">
    <property type="entry name" value="Leishmanolysin , domain 2"/>
    <property type="match status" value="1"/>
</dbReference>
<feature type="signal peptide" evidence="9">
    <location>
        <begin position="1"/>
        <end position="20"/>
    </location>
</feature>
<keyword evidence="3 8" id="KW-0479">Metal-binding</keyword>
<evidence type="ECO:0000256" key="5">
    <source>
        <dbReference type="ARBA" id="ARBA00022833"/>
    </source>
</evidence>
<reference evidence="10" key="1">
    <citation type="submission" date="2022-11" db="EMBL/GenBank/DDBJ databases">
        <authorList>
            <person name="Kikuchi T."/>
        </authorList>
    </citation>
    <scope>NUCLEOTIDE SEQUENCE</scope>
    <source>
        <strain evidence="10">PS1010</strain>
    </source>
</reference>
<evidence type="ECO:0000256" key="8">
    <source>
        <dbReference type="PIRSR" id="PIRSR601577-2"/>
    </source>
</evidence>
<evidence type="ECO:0000256" key="6">
    <source>
        <dbReference type="ARBA" id="ARBA00023049"/>
    </source>
</evidence>
<comment type="cofactor">
    <cofactor evidence="8 9">
        <name>Zn(2+)</name>
        <dbReference type="ChEBI" id="CHEBI:29105"/>
    </cofactor>
    <text evidence="8 9">Binds 1 zinc ion per subunit.</text>
</comment>
<feature type="binding site" evidence="8">
    <location>
        <position position="163"/>
    </location>
    <ligand>
        <name>Zn(2+)</name>
        <dbReference type="ChEBI" id="CHEBI:29105"/>
        <note>catalytic</note>
    </ligand>
</feature>
<dbReference type="Proteomes" id="UP001152747">
    <property type="component" value="Unassembled WGS sequence"/>
</dbReference>
<evidence type="ECO:0000256" key="7">
    <source>
        <dbReference type="PIRSR" id="PIRSR601577-1"/>
    </source>
</evidence>
<dbReference type="GO" id="GO:0046872">
    <property type="term" value="F:metal ion binding"/>
    <property type="evidence" value="ECO:0007669"/>
    <property type="project" value="UniProtKB-KW"/>
</dbReference>
<keyword evidence="2 9" id="KW-0645">Protease</keyword>
<keyword evidence="6 8" id="KW-0482">Metalloprotease</keyword>
<dbReference type="GO" id="GO:0016020">
    <property type="term" value="C:membrane"/>
    <property type="evidence" value="ECO:0007669"/>
    <property type="project" value="InterPro"/>
</dbReference>
<accession>A0A9P1ICG8</accession>
<dbReference type="AlphaFoldDB" id="A0A9P1ICG8"/>
<keyword evidence="4 9" id="KW-0378">Hydrolase</keyword>
<feature type="binding site" evidence="8">
    <location>
        <position position="233"/>
    </location>
    <ligand>
        <name>Zn(2+)</name>
        <dbReference type="ChEBI" id="CHEBI:29105"/>
        <note>catalytic</note>
    </ligand>
</feature>